<feature type="binding site" evidence="8">
    <location>
        <position position="43"/>
    </location>
    <ligand>
        <name>FAD</name>
        <dbReference type="ChEBI" id="CHEBI:57692"/>
    </ligand>
</feature>
<dbReference type="HAMAP" id="MF_01287">
    <property type="entry name" value="DGGGPL_reductase"/>
    <property type="match status" value="1"/>
</dbReference>
<evidence type="ECO:0000256" key="5">
    <source>
        <dbReference type="ARBA" id="ARBA00023098"/>
    </source>
</evidence>
<comment type="caution">
    <text evidence="8">Lacks conserved residue(s) required for the propagation of feature annotation.</text>
</comment>
<evidence type="ECO:0000256" key="6">
    <source>
        <dbReference type="ARBA" id="ARBA00023209"/>
    </source>
</evidence>
<dbReference type="Gene3D" id="3.30.9.10">
    <property type="entry name" value="D-Amino Acid Oxidase, subunit A, domain 2"/>
    <property type="match status" value="1"/>
</dbReference>
<reference evidence="12" key="1">
    <citation type="submission" date="2022-09" db="EMBL/GenBank/DDBJ databases">
        <title>Characterization of three MwoI isoschizomers from sequenced genome and metagenomes.</title>
        <authorList>
            <person name="Fomenkov A."/>
            <person name="Xu S.Y."/>
            <person name="Roberts R.J."/>
        </authorList>
    </citation>
    <scope>NUCLEOTIDE SEQUENCE</scope>
    <source>
        <strain evidence="12">DSM 2970</strain>
    </source>
</reference>
<dbReference type="GO" id="GO:0046467">
    <property type="term" value="P:membrane lipid biosynthetic process"/>
    <property type="evidence" value="ECO:0007669"/>
    <property type="project" value="InterPro"/>
</dbReference>
<evidence type="ECO:0000256" key="4">
    <source>
        <dbReference type="ARBA" id="ARBA00023002"/>
    </source>
</evidence>
<keyword evidence="7 8" id="KW-1208">Phospholipid metabolism</keyword>
<dbReference type="InterPro" id="IPR011777">
    <property type="entry name" value="Geranylgeranyl_Rdtase_fam"/>
</dbReference>
<dbReference type="Pfam" id="PF22578">
    <property type="entry name" value="GGR_cat"/>
    <property type="match status" value="1"/>
</dbReference>
<dbReference type="PRINTS" id="PR00420">
    <property type="entry name" value="RNGMNOXGNASE"/>
</dbReference>
<comment type="function">
    <text evidence="8">Is involved in the reduction of 2,3-digeranylgeranylglycerophospholipids (unsaturated archaeols) into 2,3-diphytanylglycerophospholipids (saturated archaeols) in the biosynthesis of archaeal membrane lipids. Catalyzes the formation of archaetidic acid (2,3-di-O-phytanyl-sn-glyceryl phosphate) from 2,3-di-O-geranylgeranylglyceryl phosphate (DGGGP) via the hydrogenation of each double bond of the isoprenoid chains. Is also probably able to reduce double bonds of geranyl groups in CDP-2,3-bis-O-(geranylgeranyl)-sn-glycerol and archaetidylserine, thus acting at various stages in the biosynthesis of archaeal membrane lipids.</text>
</comment>
<keyword evidence="13" id="KW-1185">Reference proteome</keyword>
<keyword evidence="4 8" id="KW-0560">Oxidoreductase</keyword>
<gene>
    <name evidence="12" type="ORF">N5910_01355</name>
    <name evidence="11" type="ORF">U2150_07410</name>
</gene>
<evidence type="ECO:0000256" key="2">
    <source>
        <dbReference type="ARBA" id="ARBA00022630"/>
    </source>
</evidence>
<keyword evidence="3 8" id="KW-0274">FAD</keyword>
<comment type="catalytic activity">
    <reaction evidence="8">
        <text>CDP-2,3-bis-O-(geranylgeranyl)-sn-glycerol + 8 AH2 = CDP-2,3-bis-O-(phytanyl)-sn-glycerol + 8 A</text>
        <dbReference type="Rhea" id="RHEA:84207"/>
        <dbReference type="ChEBI" id="CHEBI:13193"/>
        <dbReference type="ChEBI" id="CHEBI:17499"/>
        <dbReference type="ChEBI" id="CHEBI:58838"/>
        <dbReference type="ChEBI" id="CHEBI:74004"/>
    </reaction>
</comment>
<evidence type="ECO:0000256" key="8">
    <source>
        <dbReference type="HAMAP-Rule" id="MF_01287"/>
    </source>
</evidence>
<dbReference type="Proteomes" id="UP001369247">
    <property type="component" value="Unassembled WGS sequence"/>
</dbReference>
<keyword evidence="5 8" id="KW-0443">Lipid metabolism</keyword>
<sequence>MNYDVVVAGGRVAGSIFAYHAAKKGLRVIVAEKNPEIGVPVQCAGGVSDSFFRSMDIKPLPEFTYTRIRAAAINSPSGARIITENPIIRGYTIERKVFDRYLALRAAEAGADITVNTRVEGLLLDEGSVTGVNLRGPDGSRDVRCRMVIAADGISSRVARMAGLDTRFRPEDICSCAQYEMVGVDVEDDMMEFYFGSQVAPSGYLWVFPRGDGKANIGLGMRRRSCSERGPLHYLKRFTEGMGYQRTEFVAGAVPVGGPVEKTYTDGILVVGDAAGQVDPLTGGGIHIAAECAKIAADVSADAIESDRTDSEFLSEYQRRWYDKIGRNLKRSLKYRRVLDDLGDDELDQLIGSLEGKDLSSISKISLLKALREYPSIIKILKEML</sequence>
<comment type="pathway">
    <text evidence="8">Membrane lipid metabolism; glycerophospholipid metabolism.</text>
</comment>
<keyword evidence="1 8" id="KW-0444">Lipid biosynthesis</keyword>
<comment type="miscellaneous">
    <text evidence="8">Reduction reaction proceeds via syn addition of hydrogen for double bonds.</text>
</comment>
<keyword evidence="2 8" id="KW-0285">Flavoprotein</keyword>
<comment type="catalytic activity">
    <reaction evidence="8">
        <text>archaetidylserine + 8 AH2 = 2,3-bis-O-phytanyl-sn-glycero-3-phospho-L-serine + 8 A</text>
        <dbReference type="Rhea" id="RHEA:84215"/>
        <dbReference type="ChEBI" id="CHEBI:13193"/>
        <dbReference type="ChEBI" id="CHEBI:17499"/>
        <dbReference type="ChEBI" id="CHEBI:71517"/>
        <dbReference type="ChEBI" id="CHEBI:74853"/>
    </reaction>
</comment>
<feature type="binding site" evidence="8">
    <location>
        <position position="46"/>
    </location>
    <ligand>
        <name>FAD</name>
        <dbReference type="ChEBI" id="CHEBI:57692"/>
    </ligand>
</feature>
<proteinExistence type="inferred from homology"/>
<evidence type="ECO:0000259" key="10">
    <source>
        <dbReference type="Pfam" id="PF22578"/>
    </source>
</evidence>
<dbReference type="InterPro" id="IPR036188">
    <property type="entry name" value="FAD/NAD-bd_sf"/>
</dbReference>
<dbReference type="PANTHER" id="PTHR42685">
    <property type="entry name" value="GERANYLGERANYL DIPHOSPHATE REDUCTASE"/>
    <property type="match status" value="1"/>
</dbReference>
<keyword evidence="6 8" id="KW-0594">Phospholipid biosynthesis</keyword>
<feature type="binding site" evidence="8">
    <location>
        <position position="44"/>
    </location>
    <ligand>
        <name>FAD</name>
        <dbReference type="ChEBI" id="CHEBI:57692"/>
    </ligand>
</feature>
<accession>A0A9E7RUQ9</accession>
<feature type="binding site" evidence="8">
    <location>
        <position position="13"/>
    </location>
    <ligand>
        <name>FAD</name>
        <dbReference type="ChEBI" id="CHEBI:57692"/>
    </ligand>
</feature>
<dbReference type="InterPro" id="IPR054715">
    <property type="entry name" value="GGR_cat"/>
</dbReference>
<evidence type="ECO:0000256" key="7">
    <source>
        <dbReference type="ARBA" id="ARBA00023264"/>
    </source>
</evidence>
<dbReference type="PANTHER" id="PTHR42685:SF18">
    <property type="entry name" value="DIGERANYLGERANYLGLYCEROPHOSPHOLIPID REDUCTASE"/>
    <property type="match status" value="1"/>
</dbReference>
<protein>
    <recommendedName>
        <fullName evidence="8">Digeranylgeranylglycerophospholipid reductase</fullName>
        <shortName evidence="8">DGGGPL reductase</shortName>
        <ecNumber evidence="8">1.3.-.-</ecNumber>
    </recommendedName>
    <alternativeName>
        <fullName evidence="8">2,3-bis-O-geranylgeranylglyceryl phosphate reductase</fullName>
    </alternativeName>
    <alternativeName>
        <fullName evidence="8">Geranylgeranyl reductase</fullName>
        <shortName evidence="8">GGR</shortName>
    </alternativeName>
</protein>
<dbReference type="NCBIfam" id="TIGR02032">
    <property type="entry name" value="GG-red-SF"/>
    <property type="match status" value="1"/>
</dbReference>
<feature type="domain" description="Digeranylgeranylglycerophospholipid reductase catalytic" evidence="10">
    <location>
        <begin position="172"/>
        <end position="242"/>
    </location>
</feature>
<evidence type="ECO:0000259" key="9">
    <source>
        <dbReference type="Pfam" id="PF00890"/>
    </source>
</evidence>
<dbReference type="InterPro" id="IPR003953">
    <property type="entry name" value="FAD-dep_OxRdtase_2_FAD-bd"/>
</dbReference>
<dbReference type="Gene3D" id="3.50.50.60">
    <property type="entry name" value="FAD/NAD(P)-binding domain"/>
    <property type="match status" value="1"/>
</dbReference>
<dbReference type="GO" id="GO:0045550">
    <property type="term" value="F:geranylgeranyl reductase activity"/>
    <property type="evidence" value="ECO:0007669"/>
    <property type="project" value="InterPro"/>
</dbReference>
<name>A0A9E7RUQ9_METWO</name>
<dbReference type="EMBL" id="CP104550">
    <property type="protein sequence ID" value="UXH31980.1"/>
    <property type="molecule type" value="Genomic_DNA"/>
</dbReference>
<dbReference type="RefSeq" id="WP_074359692.1">
    <property type="nucleotide sequence ID" value="NZ_CP104550.1"/>
</dbReference>
<dbReference type="GO" id="GO:0046474">
    <property type="term" value="P:glycerophospholipid biosynthetic process"/>
    <property type="evidence" value="ECO:0007669"/>
    <property type="project" value="UniProtKB-UniRule"/>
</dbReference>
<dbReference type="GeneID" id="75105857"/>
<comment type="catalytic activity">
    <reaction evidence="8">
        <text>2,3-bis-O-(phytanyl)-sn-glycerol 1-phosphate + 8 A = 2,3-bis-O-(geranylgeranyl)-sn-glycerol 1-phosphate + 8 AH2</text>
        <dbReference type="Rhea" id="RHEA:64368"/>
        <dbReference type="ChEBI" id="CHEBI:13193"/>
        <dbReference type="ChEBI" id="CHEBI:17499"/>
        <dbReference type="ChEBI" id="CHEBI:58837"/>
        <dbReference type="ChEBI" id="CHEBI:73125"/>
    </reaction>
</comment>
<comment type="catalytic activity">
    <reaction evidence="8">
        <text>a 2,3-bis-O-phytanyl-sn-glycerol 1-phospholipid + 8 A = a 2,3-bis-O-(geranylgeranyl)-sn-glycerol 1-phospholipid + 8 AH2</text>
        <dbReference type="Rhea" id="RHEA:64376"/>
        <dbReference type="ChEBI" id="CHEBI:13193"/>
        <dbReference type="ChEBI" id="CHEBI:17499"/>
        <dbReference type="ChEBI" id="CHEBI:138139"/>
        <dbReference type="ChEBI" id="CHEBI:138140"/>
    </reaction>
</comment>
<dbReference type="GO" id="GO:0050660">
    <property type="term" value="F:flavin adenine dinucleotide binding"/>
    <property type="evidence" value="ECO:0007669"/>
    <property type="project" value="UniProtKB-UniRule"/>
</dbReference>
<feature type="domain" description="FAD-dependent oxidoreductase 2 FAD-binding" evidence="9">
    <location>
        <begin position="4"/>
        <end position="70"/>
    </location>
</feature>
<dbReference type="GO" id="GO:0016020">
    <property type="term" value="C:membrane"/>
    <property type="evidence" value="ECO:0007669"/>
    <property type="project" value="GOC"/>
</dbReference>
<dbReference type="AlphaFoldDB" id="A0A9E7RUQ9"/>
<dbReference type="EC" id="1.3.-.-" evidence="8"/>
<feature type="binding site" evidence="8">
    <location>
        <position position="119"/>
    </location>
    <ligand>
        <name>FAD</name>
        <dbReference type="ChEBI" id="CHEBI:57692"/>
    </ligand>
</feature>
<dbReference type="EMBL" id="JAXUHJ010000010">
    <property type="protein sequence ID" value="MEJ8543314.1"/>
    <property type="molecule type" value="Genomic_DNA"/>
</dbReference>
<feature type="binding site" evidence="8">
    <location>
        <position position="273"/>
    </location>
    <ligand>
        <name>FAD</name>
        <dbReference type="ChEBI" id="CHEBI:57692"/>
    </ligand>
</feature>
<evidence type="ECO:0000256" key="3">
    <source>
        <dbReference type="ARBA" id="ARBA00022827"/>
    </source>
</evidence>
<dbReference type="Pfam" id="PF00890">
    <property type="entry name" value="FAD_binding_2"/>
    <property type="match status" value="1"/>
</dbReference>
<evidence type="ECO:0000256" key="1">
    <source>
        <dbReference type="ARBA" id="ARBA00022516"/>
    </source>
</evidence>
<evidence type="ECO:0000313" key="11">
    <source>
        <dbReference type="EMBL" id="MEJ8543314.1"/>
    </source>
</evidence>
<comment type="similarity">
    <text evidence="8">Belongs to the geranylgeranyl reductase family. DGGGPL reductase subfamily.</text>
</comment>
<feature type="binding site" evidence="8">
    <location>
        <position position="286"/>
    </location>
    <ligand>
        <name>FAD</name>
        <dbReference type="ChEBI" id="CHEBI:57692"/>
    </ligand>
</feature>
<organism evidence="12">
    <name type="scientific">Methanothermobacter wolfeii</name>
    <name type="common">Methanobacterium wolfei</name>
    <dbReference type="NCBI Taxonomy" id="145261"/>
    <lineage>
        <taxon>Archaea</taxon>
        <taxon>Methanobacteriati</taxon>
        <taxon>Methanobacteriota</taxon>
        <taxon>Methanomada group</taxon>
        <taxon>Methanobacteria</taxon>
        <taxon>Methanobacteriales</taxon>
        <taxon>Methanobacteriaceae</taxon>
        <taxon>Methanothermobacter</taxon>
    </lineage>
</organism>
<dbReference type="GO" id="GO:0016628">
    <property type="term" value="F:oxidoreductase activity, acting on the CH-CH group of donors, NAD or NADP as acceptor"/>
    <property type="evidence" value="ECO:0007669"/>
    <property type="project" value="InterPro"/>
</dbReference>
<feature type="binding site" evidence="8">
    <location>
        <position position="32"/>
    </location>
    <ligand>
        <name>FAD</name>
        <dbReference type="ChEBI" id="CHEBI:57692"/>
    </ligand>
</feature>
<feature type="binding site" evidence="8">
    <location>
        <position position="285"/>
    </location>
    <ligand>
        <name>FAD</name>
        <dbReference type="ChEBI" id="CHEBI:57692"/>
    </ligand>
</feature>
<evidence type="ECO:0000313" key="12">
    <source>
        <dbReference type="EMBL" id="UXH31980.1"/>
    </source>
</evidence>
<dbReference type="Proteomes" id="UP001065373">
    <property type="component" value="Chromosome"/>
</dbReference>
<dbReference type="InterPro" id="IPR023590">
    <property type="entry name" value="DGGGPL_reductase"/>
</dbReference>
<reference evidence="11 13" key="2">
    <citation type="submission" date="2023-12" db="EMBL/GenBank/DDBJ databases">
        <title>Phenotypic and Genomic Characterization of Methanothermobacter wolfeii Strain BSEL, a CO2-Capturing Archaeon with Minimal Nutrient Requirements.</title>
        <authorList>
            <person name="Ale Enriquez F."/>
            <person name="Ahring B.K."/>
        </authorList>
    </citation>
    <scope>NUCLEOTIDE SEQUENCE [LARGE SCALE GENOMIC DNA]</scope>
    <source>
        <strain evidence="11 13">BSEL-1</strain>
    </source>
</reference>
<dbReference type="SUPFAM" id="SSF51905">
    <property type="entry name" value="FAD/NAD(P)-binding domain"/>
    <property type="match status" value="1"/>
</dbReference>
<comment type="cofactor">
    <cofactor evidence="8">
        <name>FAD</name>
        <dbReference type="ChEBI" id="CHEBI:57692"/>
    </cofactor>
    <text evidence="8">Binds 1 FAD per subunit.</text>
</comment>
<feature type="binding site" evidence="8">
    <location>
        <position position="95"/>
    </location>
    <ligand>
        <name>FAD</name>
        <dbReference type="ChEBI" id="CHEBI:57692"/>
    </ligand>
</feature>
<evidence type="ECO:0000313" key="13">
    <source>
        <dbReference type="Proteomes" id="UP001369247"/>
    </source>
</evidence>
<dbReference type="InterPro" id="IPR050407">
    <property type="entry name" value="Geranylgeranyl_reductase"/>
</dbReference>